<evidence type="ECO:0000313" key="2">
    <source>
        <dbReference type="EMBL" id="TGG87910.1"/>
    </source>
</evidence>
<dbReference type="CDD" id="cd00851">
    <property type="entry name" value="MTH1175"/>
    <property type="match status" value="1"/>
</dbReference>
<dbReference type="SUPFAM" id="SSF53146">
    <property type="entry name" value="Nitrogenase accessory factor-like"/>
    <property type="match status" value="1"/>
</dbReference>
<dbReference type="InterPro" id="IPR003731">
    <property type="entry name" value="Di-Nase_FeMo-co_biosynth"/>
</dbReference>
<dbReference type="AlphaFoldDB" id="A0A4Z0W1F9"/>
<dbReference type="EMBL" id="SRME01000003">
    <property type="protein sequence ID" value="TGG87910.1"/>
    <property type="molecule type" value="Genomic_DNA"/>
</dbReference>
<accession>A0A4Z0W1F9</accession>
<dbReference type="OrthoDB" id="280278at2"/>
<dbReference type="PANTHER" id="PTHR42983:SF1">
    <property type="entry name" value="IRON-MOLYBDENUM PROTEIN"/>
    <property type="match status" value="1"/>
</dbReference>
<gene>
    <name evidence="2" type="ORF">E4650_06100</name>
</gene>
<dbReference type="InterPro" id="IPR033913">
    <property type="entry name" value="MTH1175_dom"/>
</dbReference>
<evidence type="ECO:0000313" key="3">
    <source>
        <dbReference type="Proteomes" id="UP000297288"/>
    </source>
</evidence>
<organism evidence="2 3">
    <name type="scientific">Geotoga petraea</name>
    <dbReference type="NCBI Taxonomy" id="28234"/>
    <lineage>
        <taxon>Bacteria</taxon>
        <taxon>Thermotogati</taxon>
        <taxon>Thermotogota</taxon>
        <taxon>Thermotogae</taxon>
        <taxon>Petrotogales</taxon>
        <taxon>Petrotogaceae</taxon>
        <taxon>Geotoga</taxon>
    </lineage>
</organism>
<protein>
    <submittedName>
        <fullName evidence="2">Dinitrogenase iron-molybdenum cofactor biosynthesis protein</fullName>
    </submittedName>
</protein>
<dbReference type="RefSeq" id="WP_135402868.1">
    <property type="nucleotide sequence ID" value="NZ_SRME01000003.1"/>
</dbReference>
<feature type="domain" description="Dinitrogenase iron-molybdenum cofactor biosynthesis" evidence="1">
    <location>
        <begin position="15"/>
        <end position="104"/>
    </location>
</feature>
<dbReference type="Gene3D" id="3.30.420.130">
    <property type="entry name" value="Dinitrogenase iron-molybdenum cofactor biosynthesis domain"/>
    <property type="match status" value="1"/>
</dbReference>
<dbReference type="Pfam" id="PF02579">
    <property type="entry name" value="Nitro_FeMo-Co"/>
    <property type="match status" value="1"/>
</dbReference>
<sequence length="123" mass="13749">MKLAIPVLDDNGGSSKISEHFGHAPYFAFVEVNGSDYKINVEKNPMAESHGPGQIPNYVHEKNVNVMVVRGIGGRAIQFFQQLGIEVYRGAAGTVSEIVEEYIKGNIEDKDYEVEDKHHHEHE</sequence>
<dbReference type="InterPro" id="IPR036105">
    <property type="entry name" value="DiNase_FeMo-co_biosyn_sf"/>
</dbReference>
<reference evidence="2 3" key="1">
    <citation type="submission" date="2019-04" db="EMBL/GenBank/DDBJ databases">
        <title>Draft genome sequence data and analysis of a Fermenting Bacterium, Geotoga petraea strain HO-Geo1, isolated from heavy-oil petroleum reservoir in Russia.</title>
        <authorList>
            <person name="Grouzdev D.S."/>
            <person name="Semenova E.M."/>
            <person name="Sokolova D.S."/>
            <person name="Tourova T.P."/>
            <person name="Poltaraus A.B."/>
            <person name="Nazina T.N."/>
        </authorList>
    </citation>
    <scope>NUCLEOTIDE SEQUENCE [LARGE SCALE GENOMIC DNA]</scope>
    <source>
        <strain evidence="2 3">HO-Geo1</strain>
    </source>
</reference>
<name>A0A4Z0W1F9_9BACT</name>
<evidence type="ECO:0000259" key="1">
    <source>
        <dbReference type="Pfam" id="PF02579"/>
    </source>
</evidence>
<proteinExistence type="predicted"/>
<dbReference type="Proteomes" id="UP000297288">
    <property type="component" value="Unassembled WGS sequence"/>
</dbReference>
<comment type="caution">
    <text evidence="2">The sequence shown here is derived from an EMBL/GenBank/DDBJ whole genome shotgun (WGS) entry which is preliminary data.</text>
</comment>
<dbReference type="PANTHER" id="PTHR42983">
    <property type="entry name" value="DINITROGENASE IRON-MOLYBDENUM COFACTOR PROTEIN-RELATED"/>
    <property type="match status" value="1"/>
</dbReference>